<dbReference type="PANTHER" id="PTHR11267:SF197">
    <property type="entry name" value="T-BOX TRANSCRIPTION FACTOR TBX6"/>
    <property type="match status" value="1"/>
</dbReference>
<dbReference type="PRINTS" id="PR00937">
    <property type="entry name" value="TBOX"/>
</dbReference>
<dbReference type="PROSITE" id="PS01283">
    <property type="entry name" value="TBOX_1"/>
    <property type="match status" value="1"/>
</dbReference>
<dbReference type="Gene3D" id="2.60.40.820">
    <property type="entry name" value="Transcription factor, T-box"/>
    <property type="match status" value="1"/>
</dbReference>
<dbReference type="SMART" id="SM00425">
    <property type="entry name" value="TBOX"/>
    <property type="match status" value="1"/>
</dbReference>
<keyword evidence="4 7" id="KW-0238">DNA-binding</keyword>
<name>A0A3Q3VMN9_MOLML</name>
<keyword evidence="2" id="KW-0217">Developmental protein</keyword>
<sequence length="754" mass="81778">MLSVEMYPSLSLGPQRIGDYRQAHVPLYPSTCDMSAKALPARLLAPPAVPKEPATSTPKDIVRMELENVSLWKQFSSVGTEMIITKKGRRMFPGLRLKLSGLNPSLRYILLLDIIPADNSRYRFQGGTWLPDRVFIHPDSPATGAHWQSRTISFHYAKLTNNTLDTQGHIILHSLHRYQPRVHVIEARDVLRWGGEQHSFVFPETQFITVTAYQNNKITELKINSNPFAKGFREDGMNSKKQRDARQKRKMSMMTETLDTPVVNCDPCGSTELLTATAATTSTDLQTLSLASLPPLPDPSCGYRPQEAPFQDTLVPEQPLDLDQAFMASQMTDIGISMASGVQNTPGCEVTNDYLSEQLINHLSIMYVFLFLLHRSDRSYTTTFPDAQPNNSASFPSAPLPQSSPSFSSLPIPDSSDSSNPQPSIPPIDYPPVLSSSPTLSSSSSTTPLLQQTTFTFPTPPPSNSTTPQPLLSSSSSSSPSVNTYHSATETVSPHTSTDATFPAPLSSCQSDLQTSAHSLLAQPGQPMQVELITAGPLLNQNQAAPNLPCSLPQPAGPASFTFPSGPPPVQSFSFPNLPPSSTHPALHLPNLTHQAQAPTLAAAAFPPSSFAHPSSSLPHAPFQPSSCLAVSSSFQQPAAPLPPTQHPQHLPNPSASSSSSSYSAFDIGAIPQFNPAAPYRPEMVLHHSSLPSSLPSSTPPPALYTTFPSYPLRLCQEPHSSLSIPFRHLYRQHQPGHAHPQGSYLDVSTRAVL</sequence>
<evidence type="ECO:0000256" key="3">
    <source>
        <dbReference type="ARBA" id="ARBA00023015"/>
    </source>
</evidence>
<evidence type="ECO:0000256" key="8">
    <source>
        <dbReference type="SAM" id="MobiDB-lite"/>
    </source>
</evidence>
<dbReference type="SUPFAM" id="SSF49417">
    <property type="entry name" value="p53-like transcription factors"/>
    <property type="match status" value="1"/>
</dbReference>
<dbReference type="InterPro" id="IPR018186">
    <property type="entry name" value="TF_T-box_CS"/>
</dbReference>
<keyword evidence="5" id="KW-0804">Transcription</keyword>
<evidence type="ECO:0000256" key="6">
    <source>
        <dbReference type="ARBA" id="ARBA00023242"/>
    </source>
</evidence>
<dbReference type="GO" id="GO:0001756">
    <property type="term" value="P:somitogenesis"/>
    <property type="evidence" value="ECO:0007669"/>
    <property type="project" value="TreeGrafter"/>
</dbReference>
<evidence type="ECO:0000259" key="9">
    <source>
        <dbReference type="PROSITE" id="PS50252"/>
    </source>
</evidence>
<evidence type="ECO:0000256" key="5">
    <source>
        <dbReference type="ARBA" id="ARBA00023163"/>
    </source>
</evidence>
<dbReference type="OMA" id="IPFRHLY"/>
<dbReference type="InterPro" id="IPR046360">
    <property type="entry name" value="T-box_DNA-bd"/>
</dbReference>
<keyword evidence="11" id="KW-1185">Reference proteome</keyword>
<feature type="domain" description="T-box" evidence="9">
    <location>
        <begin position="66"/>
        <end position="234"/>
    </location>
</feature>
<dbReference type="GO" id="GO:0001708">
    <property type="term" value="P:cell fate specification"/>
    <property type="evidence" value="ECO:0007669"/>
    <property type="project" value="TreeGrafter"/>
</dbReference>
<feature type="region of interest" description="Disordered" evidence="8">
    <location>
        <begin position="384"/>
        <end position="510"/>
    </location>
</feature>
<dbReference type="GO" id="GO:0005634">
    <property type="term" value="C:nucleus"/>
    <property type="evidence" value="ECO:0007669"/>
    <property type="project" value="UniProtKB-SubCell"/>
</dbReference>
<dbReference type="InterPro" id="IPR036960">
    <property type="entry name" value="T-box_sf"/>
</dbReference>
<dbReference type="GO" id="GO:0045893">
    <property type="term" value="P:positive regulation of DNA-templated transcription"/>
    <property type="evidence" value="ECO:0007669"/>
    <property type="project" value="InterPro"/>
</dbReference>
<keyword evidence="6 7" id="KW-0539">Nucleus</keyword>
<organism evidence="10 11">
    <name type="scientific">Mola mola</name>
    <name type="common">Ocean sunfish</name>
    <name type="synonym">Tetraodon mola</name>
    <dbReference type="NCBI Taxonomy" id="94237"/>
    <lineage>
        <taxon>Eukaryota</taxon>
        <taxon>Metazoa</taxon>
        <taxon>Chordata</taxon>
        <taxon>Craniata</taxon>
        <taxon>Vertebrata</taxon>
        <taxon>Euteleostomi</taxon>
        <taxon>Actinopterygii</taxon>
        <taxon>Neopterygii</taxon>
        <taxon>Teleostei</taxon>
        <taxon>Neoteleostei</taxon>
        <taxon>Acanthomorphata</taxon>
        <taxon>Eupercaria</taxon>
        <taxon>Tetraodontiformes</taxon>
        <taxon>Molidae</taxon>
        <taxon>Mola</taxon>
    </lineage>
</organism>
<comment type="subcellular location">
    <subcellularLocation>
        <location evidence="1 7">Nucleus</location>
    </subcellularLocation>
</comment>
<keyword evidence="3" id="KW-0805">Transcription regulation</keyword>
<dbReference type="Pfam" id="PF00907">
    <property type="entry name" value="T-box"/>
    <property type="match status" value="1"/>
</dbReference>
<comment type="caution">
    <text evidence="7">Lacks conserved residue(s) required for the propagation of feature annotation.</text>
</comment>
<proteinExistence type="predicted"/>
<evidence type="ECO:0000313" key="10">
    <source>
        <dbReference type="Ensembl" id="ENSMMOP00000001858.1"/>
    </source>
</evidence>
<evidence type="ECO:0000256" key="7">
    <source>
        <dbReference type="PROSITE-ProRule" id="PRU00201"/>
    </source>
</evidence>
<dbReference type="GO" id="GO:0000978">
    <property type="term" value="F:RNA polymerase II cis-regulatory region sequence-specific DNA binding"/>
    <property type="evidence" value="ECO:0007669"/>
    <property type="project" value="InterPro"/>
</dbReference>
<feature type="compositionally biased region" description="Polar residues" evidence="8">
    <location>
        <begin position="485"/>
        <end position="500"/>
    </location>
</feature>
<dbReference type="GO" id="GO:0016331">
    <property type="term" value="P:morphogenesis of embryonic epithelium"/>
    <property type="evidence" value="ECO:0007669"/>
    <property type="project" value="TreeGrafter"/>
</dbReference>
<dbReference type="AlphaFoldDB" id="A0A3Q3VMN9"/>
<protein>
    <recommendedName>
        <fullName evidence="9">T-box domain-containing protein</fullName>
    </recommendedName>
</protein>
<dbReference type="InterPro" id="IPR001699">
    <property type="entry name" value="TF_T-box"/>
</dbReference>
<evidence type="ECO:0000256" key="4">
    <source>
        <dbReference type="ARBA" id="ARBA00023125"/>
    </source>
</evidence>
<evidence type="ECO:0000256" key="1">
    <source>
        <dbReference type="ARBA" id="ARBA00004123"/>
    </source>
</evidence>
<evidence type="ECO:0000256" key="2">
    <source>
        <dbReference type="ARBA" id="ARBA00022473"/>
    </source>
</evidence>
<feature type="compositionally biased region" description="Low complexity" evidence="8">
    <location>
        <begin position="431"/>
        <end position="457"/>
    </location>
</feature>
<accession>A0A3Q3VMN9</accession>
<feature type="compositionally biased region" description="Low complexity" evidence="8">
    <location>
        <begin position="392"/>
        <end position="422"/>
    </location>
</feature>
<evidence type="ECO:0000313" key="11">
    <source>
        <dbReference type="Proteomes" id="UP000261620"/>
    </source>
</evidence>
<dbReference type="Ensembl" id="ENSMMOT00000001893.1">
    <property type="protein sequence ID" value="ENSMMOP00000001858.1"/>
    <property type="gene ID" value="ENSMMOG00000001556.1"/>
</dbReference>
<feature type="compositionally biased region" description="Low complexity" evidence="8">
    <location>
        <begin position="464"/>
        <end position="484"/>
    </location>
</feature>
<feature type="compositionally biased region" description="Low complexity" evidence="8">
    <location>
        <begin position="647"/>
        <end position="662"/>
    </location>
</feature>
<reference evidence="10" key="1">
    <citation type="submission" date="2025-08" db="UniProtKB">
        <authorList>
            <consortium name="Ensembl"/>
        </authorList>
    </citation>
    <scope>IDENTIFICATION</scope>
</reference>
<dbReference type="GO" id="GO:0000981">
    <property type="term" value="F:DNA-binding transcription factor activity, RNA polymerase II-specific"/>
    <property type="evidence" value="ECO:0007669"/>
    <property type="project" value="TreeGrafter"/>
</dbReference>
<dbReference type="PROSITE" id="PS50252">
    <property type="entry name" value="TBOX_3"/>
    <property type="match status" value="1"/>
</dbReference>
<dbReference type="PANTHER" id="PTHR11267">
    <property type="entry name" value="T-BOX PROTEIN-RELATED"/>
    <property type="match status" value="1"/>
</dbReference>
<dbReference type="Proteomes" id="UP000261620">
    <property type="component" value="Unplaced"/>
</dbReference>
<dbReference type="STRING" id="94237.ENSMMOP00000001858"/>
<dbReference type="GO" id="GO:0000785">
    <property type="term" value="C:chromatin"/>
    <property type="evidence" value="ECO:0007669"/>
    <property type="project" value="TreeGrafter"/>
</dbReference>
<dbReference type="FunFam" id="2.60.40.820:FF:000010">
    <property type="entry name" value="T-box transcription factor TBX6"/>
    <property type="match status" value="1"/>
</dbReference>
<reference evidence="10" key="2">
    <citation type="submission" date="2025-09" db="UniProtKB">
        <authorList>
            <consortium name="Ensembl"/>
        </authorList>
    </citation>
    <scope>IDENTIFICATION</scope>
</reference>
<dbReference type="InterPro" id="IPR008967">
    <property type="entry name" value="p53-like_TF_DNA-bd_sf"/>
</dbReference>
<feature type="region of interest" description="Disordered" evidence="8">
    <location>
        <begin position="634"/>
        <end position="662"/>
    </location>
</feature>